<proteinExistence type="predicted"/>
<evidence type="ECO:0000256" key="1">
    <source>
        <dbReference type="SAM" id="MobiDB-lite"/>
    </source>
</evidence>
<name>A0A8D8NCE0_CULPI</name>
<dbReference type="AlphaFoldDB" id="A0A8D8NCE0"/>
<organism evidence="2">
    <name type="scientific">Culex pipiens</name>
    <name type="common">House mosquito</name>
    <dbReference type="NCBI Taxonomy" id="7175"/>
    <lineage>
        <taxon>Eukaryota</taxon>
        <taxon>Metazoa</taxon>
        <taxon>Ecdysozoa</taxon>
        <taxon>Arthropoda</taxon>
        <taxon>Hexapoda</taxon>
        <taxon>Insecta</taxon>
        <taxon>Pterygota</taxon>
        <taxon>Neoptera</taxon>
        <taxon>Endopterygota</taxon>
        <taxon>Diptera</taxon>
        <taxon>Nematocera</taxon>
        <taxon>Culicoidea</taxon>
        <taxon>Culicidae</taxon>
        <taxon>Culicinae</taxon>
        <taxon>Culicini</taxon>
        <taxon>Culex</taxon>
        <taxon>Culex</taxon>
    </lineage>
</organism>
<reference evidence="2" key="1">
    <citation type="submission" date="2021-05" db="EMBL/GenBank/DDBJ databases">
        <authorList>
            <person name="Alioto T."/>
            <person name="Alioto T."/>
            <person name="Gomez Garrido J."/>
        </authorList>
    </citation>
    <scope>NUCLEOTIDE SEQUENCE</scope>
</reference>
<feature type="region of interest" description="Disordered" evidence="1">
    <location>
        <begin position="57"/>
        <end position="77"/>
    </location>
</feature>
<sequence length="241" mass="25101">MLELHNYDLPERAQNAGQFAERDIVHDVGVARTGGDHHAGAGLLRADVPVHFVRGAAQDSDANGGPLQQHGPLPVDPAAVEALPAGHLDARPSFARNIGSKQHDSRLQGNARSGGDSAGVQSSTGSAPQVGAPNYGDLLRVPSESDAGGDGGQGASDGRMLAQDIRNAGVLRQYSKVGTIHAVQEGLEQGHLLAEDHPAGAVRAAETLGEQANFVLRHDRVCSFASGVHQLFSFEGKGQRD</sequence>
<protein>
    <submittedName>
        <fullName evidence="2">(northern house mosquito) hypothetical protein</fullName>
    </submittedName>
</protein>
<feature type="region of interest" description="Disordered" evidence="1">
    <location>
        <begin position="99"/>
        <end position="158"/>
    </location>
</feature>
<dbReference type="EMBL" id="HBUE01262949">
    <property type="protein sequence ID" value="CAG6560019.1"/>
    <property type="molecule type" value="Transcribed_RNA"/>
</dbReference>
<dbReference type="EMBL" id="HBUE01157826">
    <property type="protein sequence ID" value="CAG6508663.1"/>
    <property type="molecule type" value="Transcribed_RNA"/>
</dbReference>
<evidence type="ECO:0000313" key="2">
    <source>
        <dbReference type="EMBL" id="CAG6560019.1"/>
    </source>
</evidence>
<accession>A0A8D8NCE0</accession>